<organism evidence="2">
    <name type="scientific">Anopheles coluzzii</name>
    <name type="common">African malaria mosquito</name>
    <dbReference type="NCBI Taxonomy" id="1518534"/>
    <lineage>
        <taxon>Eukaryota</taxon>
        <taxon>Metazoa</taxon>
        <taxon>Ecdysozoa</taxon>
        <taxon>Arthropoda</taxon>
        <taxon>Hexapoda</taxon>
        <taxon>Insecta</taxon>
        <taxon>Pterygota</taxon>
        <taxon>Neoptera</taxon>
        <taxon>Endopterygota</taxon>
        <taxon>Diptera</taxon>
        <taxon>Nematocera</taxon>
        <taxon>Culicoidea</taxon>
        <taxon>Culicidae</taxon>
        <taxon>Anophelinae</taxon>
        <taxon>Anopheles</taxon>
    </lineage>
</organism>
<sequence length="153" mass="16579">MSSRASHGGVPCFQLALTKTRMPRHPALAIVLRAIVRYGFGFSVVTSTGWNFQISSEYRVTEPSREPPECSAGRNSALSTFGRREDRGETPAGLTHFRYPSGLQPDRTKPTKGGMSLRDLVCYGGAVTNPYHALGIMGMAEGGKEAVDTTRSK</sequence>
<dbReference type="Proteomes" id="UP000075882">
    <property type="component" value="Unassembled WGS sequence"/>
</dbReference>
<feature type="region of interest" description="Disordered" evidence="1">
    <location>
        <begin position="61"/>
        <end position="111"/>
    </location>
</feature>
<reference evidence="2" key="1">
    <citation type="submission" date="2022-08" db="UniProtKB">
        <authorList>
            <consortium name="EnsemblMetazoa"/>
        </authorList>
    </citation>
    <scope>IDENTIFICATION</scope>
</reference>
<name>A0A8W7PJJ6_ANOCL</name>
<dbReference type="AlphaFoldDB" id="A0A8W7PJJ6"/>
<protein>
    <submittedName>
        <fullName evidence="2">Uncharacterized protein</fullName>
    </submittedName>
</protein>
<evidence type="ECO:0000313" key="2">
    <source>
        <dbReference type="EnsemblMetazoa" id="ACOM032890-PA.1"/>
    </source>
</evidence>
<evidence type="ECO:0000256" key="1">
    <source>
        <dbReference type="SAM" id="MobiDB-lite"/>
    </source>
</evidence>
<dbReference type="EnsemblMetazoa" id="ACOM032890-RA">
    <property type="protein sequence ID" value="ACOM032890-PA.1"/>
    <property type="gene ID" value="ACOM032890"/>
</dbReference>
<accession>A0A8W7PJJ6</accession>
<proteinExistence type="predicted"/>